<keyword evidence="2 5" id="KW-0812">Transmembrane</keyword>
<evidence type="ECO:0000256" key="3">
    <source>
        <dbReference type="ARBA" id="ARBA00022989"/>
    </source>
</evidence>
<comment type="subcellular location">
    <subcellularLocation>
        <location evidence="1">Membrane</location>
        <topology evidence="1">Multi-pass membrane protein</topology>
    </subcellularLocation>
</comment>
<dbReference type="PANTHER" id="PTHR31465">
    <property type="entry name" value="PROTEIN RTA1-RELATED"/>
    <property type="match status" value="1"/>
</dbReference>
<gene>
    <name evidence="6" type="ORF">C2S_14556</name>
</gene>
<feature type="transmembrane region" description="Helical" evidence="5">
    <location>
        <begin position="207"/>
        <end position="226"/>
    </location>
</feature>
<keyword evidence="4 5" id="KW-0472">Membrane</keyword>
<feature type="transmembrane region" description="Helical" evidence="5">
    <location>
        <begin position="29"/>
        <end position="47"/>
    </location>
</feature>
<feature type="transmembrane region" description="Helical" evidence="5">
    <location>
        <begin position="129"/>
        <end position="152"/>
    </location>
</feature>
<dbReference type="EMBL" id="CABFJX010000059">
    <property type="protein sequence ID" value="VTT61435.1"/>
    <property type="molecule type" value="Genomic_DNA"/>
</dbReference>
<dbReference type="GO" id="GO:0000324">
    <property type="term" value="C:fungal-type vacuole"/>
    <property type="evidence" value="ECO:0007669"/>
    <property type="project" value="TreeGrafter"/>
</dbReference>
<protein>
    <submittedName>
        <fullName evidence="6">Uncharacterized protein</fullName>
    </submittedName>
</protein>
<keyword evidence="3 5" id="KW-1133">Transmembrane helix</keyword>
<dbReference type="AlphaFoldDB" id="A0A0I9XK28"/>
<evidence type="ECO:0000313" key="7">
    <source>
        <dbReference type="Proteomes" id="UP000760494"/>
    </source>
</evidence>
<dbReference type="PANTHER" id="PTHR31465:SF11">
    <property type="entry name" value="DOMAIN PROTEIN, PUTATIVE (AFU_ORTHOLOGUE AFUA_3G10770)-RELATED"/>
    <property type="match status" value="1"/>
</dbReference>
<sequence>MSAEQDLRKGCHAYIAGTHTSYGYVPSTAAGIVFCILFGLSTIVHLIQLGRSRIWWCSVFVIGGLVEIIGWAGRAWSSQCPYNSTAFLMQISTLIIAPVFFTAGVYIILGRLIQVFGRDCSILRPSLYLWIFCTCDTISLVVQAIGGGMASVEVNKVNGNTDPGTNTMVAGIVFQLASMSVFVALAIDFLVRSTRRGMLKSGKQSSIPILSAMTLSLLCIYLRSIYRTIELVQGWTGYLITHEQYFIGLDGAMMVIAVGIFNFIHPPSFLPRSSTEDTGEWLEITPRSKARK</sequence>
<evidence type="ECO:0000256" key="5">
    <source>
        <dbReference type="SAM" id="Phobius"/>
    </source>
</evidence>
<evidence type="ECO:0000256" key="2">
    <source>
        <dbReference type="ARBA" id="ARBA00022692"/>
    </source>
</evidence>
<proteinExistence type="predicted"/>
<evidence type="ECO:0000256" key="1">
    <source>
        <dbReference type="ARBA" id="ARBA00004141"/>
    </source>
</evidence>
<feature type="transmembrane region" description="Helical" evidence="5">
    <location>
        <begin position="54"/>
        <end position="73"/>
    </location>
</feature>
<organism evidence="6 7">
    <name type="scientific">Fusarium fujikuroi</name>
    <name type="common">Bakanae and foot rot disease fungus</name>
    <name type="synonym">Gibberella fujikuroi</name>
    <dbReference type="NCBI Taxonomy" id="5127"/>
    <lineage>
        <taxon>Eukaryota</taxon>
        <taxon>Fungi</taxon>
        <taxon>Dikarya</taxon>
        <taxon>Ascomycota</taxon>
        <taxon>Pezizomycotina</taxon>
        <taxon>Sordariomycetes</taxon>
        <taxon>Hypocreomycetidae</taxon>
        <taxon>Hypocreales</taxon>
        <taxon>Nectriaceae</taxon>
        <taxon>Fusarium</taxon>
        <taxon>Fusarium fujikuroi species complex</taxon>
    </lineage>
</organism>
<dbReference type="GO" id="GO:0005886">
    <property type="term" value="C:plasma membrane"/>
    <property type="evidence" value="ECO:0007669"/>
    <property type="project" value="TreeGrafter"/>
</dbReference>
<comment type="caution">
    <text evidence="6">The sequence shown here is derived from an EMBL/GenBank/DDBJ whole genome shotgun (WGS) entry which is preliminary data.</text>
</comment>
<evidence type="ECO:0000256" key="4">
    <source>
        <dbReference type="ARBA" id="ARBA00023136"/>
    </source>
</evidence>
<feature type="transmembrane region" description="Helical" evidence="5">
    <location>
        <begin position="246"/>
        <end position="264"/>
    </location>
</feature>
<feature type="transmembrane region" description="Helical" evidence="5">
    <location>
        <begin position="172"/>
        <end position="191"/>
    </location>
</feature>
<reference evidence="6" key="1">
    <citation type="submission" date="2019-05" db="EMBL/GenBank/DDBJ databases">
        <authorList>
            <person name="Piombo E."/>
        </authorList>
    </citation>
    <scope>NUCLEOTIDE SEQUENCE</scope>
    <source>
        <strain evidence="6">C2S</strain>
    </source>
</reference>
<name>A0A0I9XK28_FUSFU</name>
<dbReference type="Pfam" id="PF04479">
    <property type="entry name" value="RTA1"/>
    <property type="match status" value="1"/>
</dbReference>
<dbReference type="InterPro" id="IPR007568">
    <property type="entry name" value="RTA1"/>
</dbReference>
<dbReference type="OrthoDB" id="1844152at2759"/>
<accession>A0A0I9XK28</accession>
<dbReference type="Proteomes" id="UP000760494">
    <property type="component" value="Unassembled WGS sequence"/>
</dbReference>
<feature type="transmembrane region" description="Helical" evidence="5">
    <location>
        <begin position="85"/>
        <end position="109"/>
    </location>
</feature>
<evidence type="ECO:0000313" key="6">
    <source>
        <dbReference type="EMBL" id="VTT61435.1"/>
    </source>
</evidence>
<dbReference type="eggNOG" id="ENOG502S1TC">
    <property type="taxonomic scope" value="Eukaryota"/>
</dbReference>